<dbReference type="GO" id="GO:0016787">
    <property type="term" value="F:hydrolase activity"/>
    <property type="evidence" value="ECO:0007669"/>
    <property type="project" value="UniProtKB-KW"/>
</dbReference>
<dbReference type="Pfam" id="PF01546">
    <property type="entry name" value="Peptidase_M20"/>
    <property type="match status" value="1"/>
</dbReference>
<dbReference type="SUPFAM" id="SSF53187">
    <property type="entry name" value="Zn-dependent exopeptidases"/>
    <property type="match status" value="1"/>
</dbReference>
<evidence type="ECO:0000256" key="2">
    <source>
        <dbReference type="ARBA" id="ARBA00022801"/>
    </source>
</evidence>
<comment type="caution">
    <text evidence="3">The sequence shown here is derived from an EMBL/GenBank/DDBJ whole genome shotgun (WGS) entry which is preliminary data.</text>
</comment>
<dbReference type="Proteomes" id="UP001500339">
    <property type="component" value="Unassembled WGS sequence"/>
</dbReference>
<dbReference type="InterPro" id="IPR001261">
    <property type="entry name" value="ArgE/DapE_CS"/>
</dbReference>
<dbReference type="NCBIfam" id="TIGR01879">
    <property type="entry name" value="hydantase"/>
    <property type="match status" value="1"/>
</dbReference>
<sequence length="411" mass="45166">MAENLNEFLKVMNKVNSIGHKEGKGVTRLALSREDMEARAYLIEIFKNMGLTINEDGVGNVRAIKKGEDKNLPCVMVGSHIDTVPHGGKYDGLLGVVAGIELVRKLIQNNIPHNHSIEIVIFSTEESSRFNLSTVGSKVMTGKMDVEELKNYRDDDEVSIYEALIHNNYNPEDIKKDILKEGSIKAFLELHIEQGPVLEKENIPIGIVEAIAAPIRLLIELEGEEAHSGGCPMNMRKDALVAASEIILGVENVGNREATYKTVTTTGNCRTFPGAINVVPGKVELFVDIRGIDKDSMSRALKGVNNCIYKVSKKRNIKSHVKILSREEPIACSNKMMELVKGVCNRLGVNYKVMASGAGHDTMNMSKIAPSSLIFIPCKGGISHNPNEDVDLKHIEIGINVLYEAVLELAK</sequence>
<dbReference type="Gene3D" id="3.40.630.10">
    <property type="entry name" value="Zn peptidases"/>
    <property type="match status" value="1"/>
</dbReference>
<dbReference type="SUPFAM" id="SSF55031">
    <property type="entry name" value="Bacterial exopeptidase dimerisation domain"/>
    <property type="match status" value="1"/>
</dbReference>
<dbReference type="CDD" id="cd03884">
    <property type="entry name" value="M20_bAS"/>
    <property type="match status" value="1"/>
</dbReference>
<organism evidence="3 4">
    <name type="scientific">Clostridium malenominatum</name>
    <dbReference type="NCBI Taxonomy" id="1539"/>
    <lineage>
        <taxon>Bacteria</taxon>
        <taxon>Bacillati</taxon>
        <taxon>Bacillota</taxon>
        <taxon>Clostridia</taxon>
        <taxon>Eubacteriales</taxon>
        <taxon>Clostridiaceae</taxon>
        <taxon>Clostridium</taxon>
    </lineage>
</organism>
<dbReference type="RefSeq" id="WP_343770806.1">
    <property type="nucleotide sequence ID" value="NZ_BAAACF010000006.1"/>
</dbReference>
<proteinExistence type="inferred from homology"/>
<dbReference type="InterPro" id="IPR010158">
    <property type="entry name" value="Amidase_Cbmase"/>
</dbReference>
<dbReference type="Gene3D" id="3.30.70.360">
    <property type="match status" value="1"/>
</dbReference>
<keyword evidence="4" id="KW-1185">Reference proteome</keyword>
<protein>
    <submittedName>
        <fullName evidence="3">Zn-dependent hydrolase</fullName>
    </submittedName>
</protein>
<keyword evidence="2 3" id="KW-0378">Hydrolase</keyword>
<evidence type="ECO:0000313" key="3">
    <source>
        <dbReference type="EMBL" id="GAA0729194.1"/>
    </source>
</evidence>
<dbReference type="EMBL" id="BAAACF010000006">
    <property type="protein sequence ID" value="GAA0729194.1"/>
    <property type="molecule type" value="Genomic_DNA"/>
</dbReference>
<dbReference type="InterPro" id="IPR002933">
    <property type="entry name" value="Peptidase_M20"/>
</dbReference>
<dbReference type="PIRSF" id="PIRSF001235">
    <property type="entry name" value="Amidase_carbamoylase"/>
    <property type="match status" value="1"/>
</dbReference>
<gene>
    <name evidence="3" type="ORF">GCM10008905_28900</name>
</gene>
<evidence type="ECO:0000313" key="4">
    <source>
        <dbReference type="Proteomes" id="UP001500339"/>
    </source>
</evidence>
<dbReference type="PROSITE" id="PS00758">
    <property type="entry name" value="ARGE_DAPE_CPG2_1"/>
    <property type="match status" value="1"/>
</dbReference>
<name>A0ABN1J5A9_9CLOT</name>
<dbReference type="InterPro" id="IPR036264">
    <property type="entry name" value="Bact_exopeptidase_dim_dom"/>
</dbReference>
<accession>A0ABN1J5A9</accession>
<evidence type="ECO:0000256" key="1">
    <source>
        <dbReference type="ARBA" id="ARBA00006153"/>
    </source>
</evidence>
<comment type="similarity">
    <text evidence="1">Belongs to the peptidase M20 family.</text>
</comment>
<reference evidence="3 4" key="1">
    <citation type="journal article" date="2019" name="Int. J. Syst. Evol. Microbiol.">
        <title>The Global Catalogue of Microorganisms (GCM) 10K type strain sequencing project: providing services to taxonomists for standard genome sequencing and annotation.</title>
        <authorList>
            <consortium name="The Broad Institute Genomics Platform"/>
            <consortium name="The Broad Institute Genome Sequencing Center for Infectious Disease"/>
            <person name="Wu L."/>
            <person name="Ma J."/>
        </authorList>
    </citation>
    <scope>NUCLEOTIDE SEQUENCE [LARGE SCALE GENOMIC DNA]</scope>
    <source>
        <strain evidence="3 4">JCM 1405</strain>
    </source>
</reference>
<dbReference type="PANTHER" id="PTHR32494:SF5">
    <property type="entry name" value="ALLANTOATE AMIDOHYDROLASE"/>
    <property type="match status" value="1"/>
</dbReference>
<dbReference type="PANTHER" id="PTHR32494">
    <property type="entry name" value="ALLANTOATE DEIMINASE-RELATED"/>
    <property type="match status" value="1"/>
</dbReference>
<dbReference type="NCBIfam" id="NF006771">
    <property type="entry name" value="PRK09290.1-5"/>
    <property type="match status" value="1"/>
</dbReference>